<dbReference type="PANTHER" id="PTHR35185">
    <property type="entry name" value="SERINE/THREONINE-RICH PROTEIN ADG2-RELATED"/>
    <property type="match status" value="1"/>
</dbReference>
<feature type="chain" id="PRO_5042334756" description="Yeast cell wall synthesis Kre9/Knh1-like N-terminal domain-containing protein" evidence="4">
    <location>
        <begin position="19"/>
        <end position="185"/>
    </location>
</feature>
<dbReference type="GeneID" id="30210619"/>
<name>A0A1B9G174_9TREE</name>
<proteinExistence type="predicted"/>
<reference evidence="7" key="2">
    <citation type="submission" date="2013-07" db="EMBL/GenBank/DDBJ databases">
        <authorList>
            <consortium name="The Broad Institute Genome Sequencing Platform"/>
            <person name="Cuomo C."/>
            <person name="Litvintseva A."/>
            <person name="Chen Y."/>
            <person name="Heitman J."/>
            <person name="Sun S."/>
            <person name="Springer D."/>
            <person name="Dromer F."/>
            <person name="Young S.K."/>
            <person name="Zeng Q."/>
            <person name="Gargeya S."/>
            <person name="Fitzgerald M."/>
            <person name="Abouelleil A."/>
            <person name="Alvarado L."/>
            <person name="Berlin A.M."/>
            <person name="Chapman S.B."/>
            <person name="Dewar J."/>
            <person name="Goldberg J."/>
            <person name="Griggs A."/>
            <person name="Gujja S."/>
            <person name="Hansen M."/>
            <person name="Howarth C."/>
            <person name="Imamovic A."/>
            <person name="Larimer J."/>
            <person name="McCowan C."/>
            <person name="Murphy C."/>
            <person name="Pearson M."/>
            <person name="Priest M."/>
            <person name="Roberts A."/>
            <person name="Saif S."/>
            <person name="Shea T."/>
            <person name="Sykes S."/>
            <person name="Wortman J."/>
            <person name="Nusbaum C."/>
            <person name="Birren B."/>
        </authorList>
    </citation>
    <scope>NUCLEOTIDE SEQUENCE</scope>
    <source>
        <strain evidence="7">CBS 10118</strain>
    </source>
</reference>
<dbReference type="Proteomes" id="UP000092730">
    <property type="component" value="Chromosome 5"/>
</dbReference>
<dbReference type="PANTHER" id="PTHR35185:SF1">
    <property type="entry name" value="UPF0619 GPI-ANCHORED MEMBRANE PROTEIN C1322.10"/>
    <property type="match status" value="1"/>
</dbReference>
<evidence type="ECO:0000256" key="3">
    <source>
        <dbReference type="SAM" id="Phobius"/>
    </source>
</evidence>
<keyword evidence="8" id="KW-1185">Reference proteome</keyword>
<feature type="region of interest" description="Disordered" evidence="2">
    <location>
        <begin position="115"/>
        <end position="155"/>
    </location>
</feature>
<dbReference type="RefSeq" id="XP_019045829.1">
    <property type="nucleotide sequence ID" value="XM_019192832.1"/>
</dbReference>
<evidence type="ECO:0000256" key="4">
    <source>
        <dbReference type="SAM" id="SignalP"/>
    </source>
</evidence>
<sequence length="185" mass="18937">MFAKILFPLALFVAAAQAIQITNPSNSSGWQSTGAQLIEWTSVATDPKNFSIYISQPGSSAKQVIQKDVNTSEQSFIYTPSRTISPGQGYQISFMGNDENNGILAQSNQFEVKEGESTLSATSTASLTTTDATTASPTAASTTGSGTQSATSAAASSGNSNSAGYILTAPSGALLFVAGLVGIFA</sequence>
<keyword evidence="1 4" id="KW-0732">Signal</keyword>
<dbReference type="STRING" id="1296100.A0A1B9G174"/>
<dbReference type="OrthoDB" id="5316007at2759"/>
<evidence type="ECO:0000313" key="6">
    <source>
        <dbReference type="EMBL" id="OCF24759.1"/>
    </source>
</evidence>
<dbReference type="InterPro" id="IPR052479">
    <property type="entry name" value="GPI-anchor_Adhesion_Reg"/>
</dbReference>
<organism evidence="6">
    <name type="scientific">Kwoniella bestiolae CBS 10118</name>
    <dbReference type="NCBI Taxonomy" id="1296100"/>
    <lineage>
        <taxon>Eukaryota</taxon>
        <taxon>Fungi</taxon>
        <taxon>Dikarya</taxon>
        <taxon>Basidiomycota</taxon>
        <taxon>Agaricomycotina</taxon>
        <taxon>Tremellomycetes</taxon>
        <taxon>Tremellales</taxon>
        <taxon>Cryptococcaceae</taxon>
        <taxon>Kwoniella</taxon>
    </lineage>
</organism>
<evidence type="ECO:0000313" key="8">
    <source>
        <dbReference type="Proteomes" id="UP000092730"/>
    </source>
</evidence>
<feature type="transmembrane region" description="Helical" evidence="3">
    <location>
        <begin position="163"/>
        <end position="184"/>
    </location>
</feature>
<feature type="domain" description="Yeast cell wall synthesis Kre9/Knh1-like N-terminal" evidence="5">
    <location>
        <begin position="23"/>
        <end position="112"/>
    </location>
</feature>
<keyword evidence="3" id="KW-1133">Transmembrane helix</keyword>
<reference evidence="6" key="3">
    <citation type="submission" date="2014-01" db="EMBL/GenBank/DDBJ databases">
        <title>Evolution of pathogenesis and genome organization in the Tremellales.</title>
        <authorList>
            <person name="Cuomo C."/>
            <person name="Litvintseva A."/>
            <person name="Heitman J."/>
            <person name="Chen Y."/>
            <person name="Sun S."/>
            <person name="Springer D."/>
            <person name="Dromer F."/>
            <person name="Young S."/>
            <person name="Zeng Q."/>
            <person name="Chapman S."/>
            <person name="Gujja S."/>
            <person name="Saif S."/>
            <person name="Birren B."/>
        </authorList>
    </citation>
    <scope>NUCLEOTIDE SEQUENCE</scope>
    <source>
        <strain evidence="6">CBS 10118</strain>
    </source>
</reference>
<protein>
    <recommendedName>
        <fullName evidence="5">Yeast cell wall synthesis Kre9/Knh1-like N-terminal domain-containing protein</fullName>
    </recommendedName>
</protein>
<reference evidence="6" key="1">
    <citation type="submission" date="2013-07" db="EMBL/GenBank/DDBJ databases">
        <title>The Genome Sequence of Cryptococcus bestiolae CBS10118.</title>
        <authorList>
            <consortium name="The Broad Institute Genome Sequencing Platform"/>
            <person name="Cuomo C."/>
            <person name="Litvintseva A."/>
            <person name="Chen Y."/>
            <person name="Heitman J."/>
            <person name="Sun S."/>
            <person name="Springer D."/>
            <person name="Dromer F."/>
            <person name="Young S.K."/>
            <person name="Zeng Q."/>
            <person name="Gargeya S."/>
            <person name="Fitzgerald M."/>
            <person name="Abouelleil A."/>
            <person name="Alvarado L."/>
            <person name="Berlin A.M."/>
            <person name="Chapman S.B."/>
            <person name="Dewar J."/>
            <person name="Goldberg J."/>
            <person name="Griggs A."/>
            <person name="Gujja S."/>
            <person name="Hansen M."/>
            <person name="Howarth C."/>
            <person name="Imamovic A."/>
            <person name="Larimer J."/>
            <person name="McCowan C."/>
            <person name="Murphy C."/>
            <person name="Pearson M."/>
            <person name="Priest M."/>
            <person name="Roberts A."/>
            <person name="Saif S."/>
            <person name="Shea T."/>
            <person name="Sykes S."/>
            <person name="Wortman J."/>
            <person name="Nusbaum C."/>
            <person name="Birren B."/>
        </authorList>
    </citation>
    <scope>NUCLEOTIDE SEQUENCE [LARGE SCALE GENOMIC DNA]</scope>
    <source>
        <strain evidence="6">CBS 10118</strain>
    </source>
</reference>
<keyword evidence="3" id="KW-0812">Transmembrane</keyword>
<accession>A0A1B9G174</accession>
<feature type="compositionally biased region" description="Low complexity" evidence="2">
    <location>
        <begin position="117"/>
        <end position="155"/>
    </location>
</feature>
<dbReference type="InterPro" id="IPR018466">
    <property type="entry name" value="Kre9/Knh1-like_N"/>
</dbReference>
<evidence type="ECO:0000313" key="7">
    <source>
        <dbReference type="EMBL" id="WVW84487.1"/>
    </source>
</evidence>
<gene>
    <name evidence="6" type="ORF">I302_06220</name>
    <name evidence="7" type="ORF">I302_106521</name>
</gene>
<dbReference type="VEuPathDB" id="FungiDB:I302_06220"/>
<dbReference type="Pfam" id="PF10342">
    <property type="entry name" value="Kre9_KNH"/>
    <property type="match status" value="1"/>
</dbReference>
<reference evidence="7" key="4">
    <citation type="submission" date="2024-02" db="EMBL/GenBank/DDBJ databases">
        <title>Comparative genomics of Cryptococcus and Kwoniella reveals pathogenesis evolution and contrasting modes of karyotype evolution via chromosome fusion or intercentromeric recombination.</title>
        <authorList>
            <person name="Coelho M.A."/>
            <person name="David-Palma M."/>
            <person name="Shea T."/>
            <person name="Bowers K."/>
            <person name="McGinley-Smith S."/>
            <person name="Mohammad A.W."/>
            <person name="Gnirke A."/>
            <person name="Yurkov A.M."/>
            <person name="Nowrousian M."/>
            <person name="Sun S."/>
            <person name="Cuomo C.A."/>
            <person name="Heitman J."/>
        </authorList>
    </citation>
    <scope>NUCLEOTIDE SEQUENCE</scope>
    <source>
        <strain evidence="7">CBS 10118</strain>
    </source>
</reference>
<dbReference type="AlphaFoldDB" id="A0A1B9G174"/>
<evidence type="ECO:0000256" key="2">
    <source>
        <dbReference type="SAM" id="MobiDB-lite"/>
    </source>
</evidence>
<dbReference type="EMBL" id="KI894022">
    <property type="protein sequence ID" value="OCF24759.1"/>
    <property type="molecule type" value="Genomic_DNA"/>
</dbReference>
<evidence type="ECO:0000259" key="5">
    <source>
        <dbReference type="Pfam" id="PF10342"/>
    </source>
</evidence>
<dbReference type="KEGG" id="kbi:30210619"/>
<evidence type="ECO:0000256" key="1">
    <source>
        <dbReference type="ARBA" id="ARBA00022729"/>
    </source>
</evidence>
<keyword evidence="3" id="KW-0472">Membrane</keyword>
<dbReference type="EMBL" id="CP144545">
    <property type="protein sequence ID" value="WVW84487.1"/>
    <property type="molecule type" value="Genomic_DNA"/>
</dbReference>
<feature type="signal peptide" evidence="4">
    <location>
        <begin position="1"/>
        <end position="18"/>
    </location>
</feature>